<protein>
    <submittedName>
        <fullName evidence="1">Uncharacterized protein</fullName>
    </submittedName>
</protein>
<evidence type="ECO:0000313" key="2">
    <source>
        <dbReference type="Proteomes" id="UP001151760"/>
    </source>
</evidence>
<accession>A0ABQ5ENE4</accession>
<keyword evidence="2" id="KW-1185">Reference proteome</keyword>
<gene>
    <name evidence="1" type="ORF">Tco_0978578</name>
</gene>
<sequence length="510" mass="56191">MSKGYLQLGTTFYDTWTCDFESSFKLVNVLLSYEHVGYELVSAGNWLSNLESVHELVDFVEAPYEHLGAYIFVYMNSTALWRVKNLWSCMNSETCRFQRGCGEVDSRGENLPVPWRIVVIQVSVEEELCLNRDVGLGGTIPMEWSALVYMRESVVLRPSKCSGVSSVIPCFLQNQSINTPISPVCESREFSGGGGSGIRSRRQRCDPRGLCHNSPQACVEAESPSLETGGSLNGVVFRENLEVSDVWEPLPIGLKPPFHCAFQVLLVVTLLQGNLIGVAEGLVEEKYQRPQDSCVQGSDPEWPSRDASLSDSVRCLEHEAAFPCRLSLSLCPVPLRSGHIFPASSSLKSWVHPPDSSSLNLVYINVEQILEFASSLHSSFCVGLGLGGCDEVDCGFGFLGVLGFAPFPGLGAGASSSLELSRYPKASSHKGRWSGEPARYCVELCAFGRDSSVVHRLTVLLSFVFVKLIVSQKGGCKWMEMVRRKRFELKRFEEVGVLQDVQVILNMGVA</sequence>
<comment type="caution">
    <text evidence="1">The sequence shown here is derived from an EMBL/GenBank/DDBJ whole genome shotgun (WGS) entry which is preliminary data.</text>
</comment>
<reference evidence="1" key="1">
    <citation type="journal article" date="2022" name="Int. J. Mol. Sci.">
        <title>Draft Genome of Tanacetum Coccineum: Genomic Comparison of Closely Related Tanacetum-Family Plants.</title>
        <authorList>
            <person name="Yamashiro T."/>
            <person name="Shiraishi A."/>
            <person name="Nakayama K."/>
            <person name="Satake H."/>
        </authorList>
    </citation>
    <scope>NUCLEOTIDE SEQUENCE</scope>
</reference>
<dbReference type="Proteomes" id="UP001151760">
    <property type="component" value="Unassembled WGS sequence"/>
</dbReference>
<reference evidence="1" key="2">
    <citation type="submission" date="2022-01" db="EMBL/GenBank/DDBJ databases">
        <authorList>
            <person name="Yamashiro T."/>
            <person name="Shiraishi A."/>
            <person name="Satake H."/>
            <person name="Nakayama K."/>
        </authorList>
    </citation>
    <scope>NUCLEOTIDE SEQUENCE</scope>
</reference>
<proteinExistence type="predicted"/>
<dbReference type="EMBL" id="BQNB010016494">
    <property type="protein sequence ID" value="GJT52421.1"/>
    <property type="molecule type" value="Genomic_DNA"/>
</dbReference>
<evidence type="ECO:0000313" key="1">
    <source>
        <dbReference type="EMBL" id="GJT52421.1"/>
    </source>
</evidence>
<name>A0ABQ5ENE4_9ASTR</name>
<organism evidence="1 2">
    <name type="scientific">Tanacetum coccineum</name>
    <dbReference type="NCBI Taxonomy" id="301880"/>
    <lineage>
        <taxon>Eukaryota</taxon>
        <taxon>Viridiplantae</taxon>
        <taxon>Streptophyta</taxon>
        <taxon>Embryophyta</taxon>
        <taxon>Tracheophyta</taxon>
        <taxon>Spermatophyta</taxon>
        <taxon>Magnoliopsida</taxon>
        <taxon>eudicotyledons</taxon>
        <taxon>Gunneridae</taxon>
        <taxon>Pentapetalae</taxon>
        <taxon>asterids</taxon>
        <taxon>campanulids</taxon>
        <taxon>Asterales</taxon>
        <taxon>Asteraceae</taxon>
        <taxon>Asteroideae</taxon>
        <taxon>Anthemideae</taxon>
        <taxon>Anthemidinae</taxon>
        <taxon>Tanacetum</taxon>
    </lineage>
</organism>